<dbReference type="EMBL" id="UGTP01000001">
    <property type="protein sequence ID" value="SUC11286.1"/>
    <property type="molecule type" value="Genomic_DNA"/>
</dbReference>
<evidence type="ECO:0000313" key="3">
    <source>
        <dbReference type="Proteomes" id="UP000254235"/>
    </source>
</evidence>
<dbReference type="InterPro" id="IPR008969">
    <property type="entry name" value="CarboxyPept-like_regulatory"/>
</dbReference>
<reference evidence="2 3" key="1">
    <citation type="submission" date="2018-06" db="EMBL/GenBank/DDBJ databases">
        <authorList>
            <consortium name="Pathogen Informatics"/>
            <person name="Doyle S."/>
        </authorList>
    </citation>
    <scope>NUCLEOTIDE SEQUENCE [LARGE SCALE GENOMIC DNA]</scope>
    <source>
        <strain evidence="2 3">NCTC13043</strain>
    </source>
</reference>
<dbReference type="Pfam" id="PF14905">
    <property type="entry name" value="OMP_b-brl_3"/>
    <property type="match status" value="1"/>
</dbReference>
<dbReference type="InterPro" id="IPR041700">
    <property type="entry name" value="OMP_b-brl_3"/>
</dbReference>
<dbReference type="SUPFAM" id="SSF56935">
    <property type="entry name" value="Porins"/>
    <property type="match status" value="1"/>
</dbReference>
<protein>
    <recommendedName>
        <fullName evidence="1">Outer membrane protein beta-barrel domain-containing protein</fullName>
    </recommendedName>
</protein>
<dbReference type="SUPFAM" id="SSF49464">
    <property type="entry name" value="Carboxypeptidase regulatory domain-like"/>
    <property type="match status" value="1"/>
</dbReference>
<organism evidence="2 3">
    <name type="scientific">Prevotella pallens</name>
    <dbReference type="NCBI Taxonomy" id="60133"/>
    <lineage>
        <taxon>Bacteria</taxon>
        <taxon>Pseudomonadati</taxon>
        <taxon>Bacteroidota</taxon>
        <taxon>Bacteroidia</taxon>
        <taxon>Bacteroidales</taxon>
        <taxon>Prevotellaceae</taxon>
        <taxon>Prevotella</taxon>
    </lineage>
</organism>
<gene>
    <name evidence="2" type="ORF">NCTC13043_00129</name>
</gene>
<name>A0A379EY11_9BACT</name>
<evidence type="ECO:0000313" key="2">
    <source>
        <dbReference type="EMBL" id="SUC11286.1"/>
    </source>
</evidence>
<accession>A0A379EY11</accession>
<evidence type="ECO:0000259" key="1">
    <source>
        <dbReference type="Pfam" id="PF14905"/>
    </source>
</evidence>
<proteinExistence type="predicted"/>
<sequence length="764" mass="87446">MDMKKIIFFFLLWIPQLLFSQTQTIHIIDGCGKAIQYANINLFDIKDSTKLYSTVSDSLGSFQLNGKKGIYRLSVKCLGYEDYNIPILIDTLKTITLQEASFKLGEVVVHKSTLNRGNSLLINIENSHLSKLLNLSKILPYMPFVTLSNNNIEVVGRGTPIFFLNGHEARDINELLNIKGSDIKNIEIIISPGSEYDASVQSIIKITTKRRKDEGLGGNIDVSLFDLGNQISETTSNLLNYRKGSYDFFANINMRNTRTSTVENQISKLQLQNNKERKQHSDLLNKWLGFDGALGFDYIANKLSFGGKYTYTWTPNYVDNYDIQDTYKLNSNAISKINSSNCINRKTGIYSLESFVNYNLTKYLILQADNYLASSKDKTKQNINKNSNSGNTNSGISNGSYDYFIFCQKILSELNIGNSILKFGSEATITNYNTEFCSSIANGVIPTYTKSERKERTVATFCEFNTHTSFIDLTFGLRYEHSLIRYKDGTDHENKIKWSNNNLFPSISLKKTFGNFFTGLNYSVKIRRPNYQELRSNVEYYSPLEYASGNTSLKPCIIYDLSLLATYKNFNAILSFEHRKKAIIQTAEKLVDMESILYSPKNIPKYQKLSFALSWSKSIGEWTPFINTSIQKPLLEFNGRNYNSIMFSLSFNNMLSLKNGYIFYFYTSFSTGGHIMLYHYKPKGEISLGISKSFFKEKLDVYLNWTDVFKTNKEEKHLQFVNIDLIRNSYRKVNGIILSVSYKFNLQKNRYNGSNAGVSERSRL</sequence>
<feature type="domain" description="Outer membrane protein beta-barrel" evidence="1">
    <location>
        <begin position="366"/>
        <end position="742"/>
    </location>
</feature>
<dbReference type="OrthoDB" id="905020at2"/>
<dbReference type="Proteomes" id="UP000254235">
    <property type="component" value="Unassembled WGS sequence"/>
</dbReference>
<dbReference type="AlphaFoldDB" id="A0A379EY11"/>